<organism evidence="6">
    <name type="scientific">marine metagenome</name>
    <dbReference type="NCBI Taxonomy" id="408172"/>
    <lineage>
        <taxon>unclassified sequences</taxon>
        <taxon>metagenomes</taxon>
        <taxon>ecological metagenomes</taxon>
    </lineage>
</organism>
<dbReference type="PANTHER" id="PTHR12001:SF69">
    <property type="entry name" value="ALL TRANS-POLYPRENYL-DIPHOSPHATE SYNTHASE PDSS1"/>
    <property type="match status" value="1"/>
</dbReference>
<dbReference type="CDD" id="cd00685">
    <property type="entry name" value="Trans_IPPS_HT"/>
    <property type="match status" value="1"/>
</dbReference>
<comment type="similarity">
    <text evidence="2">Belongs to the FPP/GGPP synthase family.</text>
</comment>
<dbReference type="SFLD" id="SFLDS00005">
    <property type="entry name" value="Isoprenoid_Synthase_Type_I"/>
    <property type="match status" value="1"/>
</dbReference>
<dbReference type="InterPro" id="IPR033749">
    <property type="entry name" value="Polyprenyl_synt_CS"/>
</dbReference>
<dbReference type="InterPro" id="IPR000092">
    <property type="entry name" value="Polyprenyl_synt"/>
</dbReference>
<evidence type="ECO:0008006" key="7">
    <source>
        <dbReference type="Google" id="ProtNLM"/>
    </source>
</evidence>
<dbReference type="SUPFAM" id="SSF48576">
    <property type="entry name" value="Terpenoid synthases"/>
    <property type="match status" value="1"/>
</dbReference>
<dbReference type="GO" id="GO:0008299">
    <property type="term" value="P:isoprenoid biosynthetic process"/>
    <property type="evidence" value="ECO:0007669"/>
    <property type="project" value="InterPro"/>
</dbReference>
<dbReference type="InterPro" id="IPR008949">
    <property type="entry name" value="Isoprenoid_synthase_dom_sf"/>
</dbReference>
<keyword evidence="4" id="KW-0479">Metal-binding</keyword>
<dbReference type="PROSITE" id="PS00723">
    <property type="entry name" value="POLYPRENYL_SYNTHASE_1"/>
    <property type="match status" value="1"/>
</dbReference>
<dbReference type="GO" id="GO:0046872">
    <property type="term" value="F:metal ion binding"/>
    <property type="evidence" value="ECO:0007669"/>
    <property type="project" value="UniProtKB-KW"/>
</dbReference>
<dbReference type="PANTHER" id="PTHR12001">
    <property type="entry name" value="GERANYLGERANYL PYROPHOSPHATE SYNTHASE"/>
    <property type="match status" value="1"/>
</dbReference>
<dbReference type="EMBL" id="UINC01026796">
    <property type="protein sequence ID" value="SVB04886.1"/>
    <property type="molecule type" value="Genomic_DNA"/>
</dbReference>
<evidence type="ECO:0000256" key="3">
    <source>
        <dbReference type="ARBA" id="ARBA00022679"/>
    </source>
</evidence>
<sequence>MALSYKGLDFVREPILPDLGGVNRKLNAISKKQPLHISNQINHLFSNLGKGVRPIVTLLAAKFHDNDGSKAEIMASAVELLHIGTLVHDDVVDEAETRRGVVTISKLWGHNIAVLVGDYLFAESATLVCETDNIRVIKRFSETIMDLSSGQLNEHAMAYNLNQTKDGYLNCISLKTASLFETACETGAILSRADEKLIEALKCYGRNLGMGFQIIDDILDIDGSQVQTGKPIGQDLMHGIITLPSLLALNKNEGENPINYMFNNSNNESLLEECIKFVQDKDVLDECYQIAQDYCDNALESLNILDSNRYKESLIELASYVINRRN</sequence>
<keyword evidence="5" id="KW-0460">Magnesium</keyword>
<dbReference type="Gene3D" id="1.10.600.10">
    <property type="entry name" value="Farnesyl Diphosphate Synthase"/>
    <property type="match status" value="1"/>
</dbReference>
<accession>A0A382ATL9</accession>
<evidence type="ECO:0000313" key="6">
    <source>
        <dbReference type="EMBL" id="SVB04886.1"/>
    </source>
</evidence>
<evidence type="ECO:0000256" key="5">
    <source>
        <dbReference type="ARBA" id="ARBA00022842"/>
    </source>
</evidence>
<comment type="cofactor">
    <cofactor evidence="1">
        <name>Mg(2+)</name>
        <dbReference type="ChEBI" id="CHEBI:18420"/>
    </cofactor>
</comment>
<dbReference type="SFLD" id="SFLDG01017">
    <property type="entry name" value="Polyprenyl_Transferase_Like"/>
    <property type="match status" value="1"/>
</dbReference>
<gene>
    <name evidence="6" type="ORF">METZ01_LOCUS157740</name>
</gene>
<keyword evidence="3" id="KW-0808">Transferase</keyword>
<reference evidence="6" key="1">
    <citation type="submission" date="2018-05" db="EMBL/GenBank/DDBJ databases">
        <authorList>
            <person name="Lanie J.A."/>
            <person name="Ng W.-L."/>
            <person name="Kazmierczak K.M."/>
            <person name="Andrzejewski T.M."/>
            <person name="Davidsen T.M."/>
            <person name="Wayne K.J."/>
            <person name="Tettelin H."/>
            <person name="Glass J.I."/>
            <person name="Rusch D."/>
            <person name="Podicherti R."/>
            <person name="Tsui H.-C.T."/>
            <person name="Winkler M.E."/>
        </authorList>
    </citation>
    <scope>NUCLEOTIDE SEQUENCE</scope>
</reference>
<proteinExistence type="inferred from homology"/>
<dbReference type="PROSITE" id="PS00444">
    <property type="entry name" value="POLYPRENYL_SYNTHASE_2"/>
    <property type="match status" value="1"/>
</dbReference>
<evidence type="ECO:0000256" key="1">
    <source>
        <dbReference type="ARBA" id="ARBA00001946"/>
    </source>
</evidence>
<dbReference type="Pfam" id="PF00348">
    <property type="entry name" value="polyprenyl_synt"/>
    <property type="match status" value="1"/>
</dbReference>
<dbReference type="AlphaFoldDB" id="A0A382ATL9"/>
<protein>
    <recommendedName>
        <fullName evidence="7">Polyprenyl synthetase family protein</fullName>
    </recommendedName>
</protein>
<evidence type="ECO:0000256" key="4">
    <source>
        <dbReference type="ARBA" id="ARBA00022723"/>
    </source>
</evidence>
<evidence type="ECO:0000256" key="2">
    <source>
        <dbReference type="ARBA" id="ARBA00006706"/>
    </source>
</evidence>
<name>A0A382ATL9_9ZZZZ</name>
<dbReference type="GO" id="GO:0004659">
    <property type="term" value="F:prenyltransferase activity"/>
    <property type="evidence" value="ECO:0007669"/>
    <property type="project" value="InterPro"/>
</dbReference>